<dbReference type="Pfam" id="PF04255">
    <property type="entry name" value="DUF433"/>
    <property type="match status" value="1"/>
</dbReference>
<reference evidence="1 2" key="1">
    <citation type="journal article" date="2012" name="J. Bacteriol.">
        <title>Genome Sequence of the Filamentous Bacterium Fibrisoma limi BUZ 3T.</title>
        <authorList>
            <person name="Filippini M."/>
            <person name="Qi W."/>
            <person name="Jaenicke S."/>
            <person name="Goesmann A."/>
            <person name="Smits T.H."/>
            <person name="Bagheri H.C."/>
        </authorList>
    </citation>
    <scope>NUCLEOTIDE SEQUENCE [LARGE SCALE GENOMIC DNA]</scope>
    <source>
        <strain evidence="2">BUZ 3T</strain>
    </source>
</reference>
<dbReference type="PANTHER" id="PTHR34849">
    <property type="entry name" value="SSL5025 PROTEIN"/>
    <property type="match status" value="1"/>
</dbReference>
<dbReference type="AlphaFoldDB" id="I2GPJ8"/>
<dbReference type="Gene3D" id="1.10.10.10">
    <property type="entry name" value="Winged helix-like DNA-binding domain superfamily/Winged helix DNA-binding domain"/>
    <property type="match status" value="1"/>
</dbReference>
<dbReference type="PANTHER" id="PTHR34849:SF3">
    <property type="entry name" value="SSR2962 PROTEIN"/>
    <property type="match status" value="1"/>
</dbReference>
<proteinExistence type="predicted"/>
<dbReference type="SUPFAM" id="SSF46689">
    <property type="entry name" value="Homeodomain-like"/>
    <property type="match status" value="1"/>
</dbReference>
<evidence type="ECO:0000313" key="2">
    <source>
        <dbReference type="Proteomes" id="UP000009309"/>
    </source>
</evidence>
<sequence length="80" mass="8885">MMNQSLLSRITINPNIGHGKPTIRNKRYLVESMLEYLAGGDTIDDLLQTFPDLEREDLQACLLFAVETIHLKSANLAAAA</sequence>
<dbReference type="InterPro" id="IPR036388">
    <property type="entry name" value="WH-like_DNA-bd_sf"/>
</dbReference>
<organism evidence="1 2">
    <name type="scientific">Fibrisoma limi BUZ 3</name>
    <dbReference type="NCBI Taxonomy" id="1185876"/>
    <lineage>
        <taxon>Bacteria</taxon>
        <taxon>Pseudomonadati</taxon>
        <taxon>Bacteroidota</taxon>
        <taxon>Cytophagia</taxon>
        <taxon>Cytophagales</taxon>
        <taxon>Spirosomataceae</taxon>
        <taxon>Fibrisoma</taxon>
    </lineage>
</organism>
<keyword evidence="2" id="KW-1185">Reference proteome</keyword>
<comment type="caution">
    <text evidence="1">The sequence shown here is derived from an EMBL/GenBank/DDBJ whole genome shotgun (WGS) entry which is preliminary data.</text>
</comment>
<dbReference type="STRING" id="1185876.BN8_05113"/>
<dbReference type="Proteomes" id="UP000009309">
    <property type="component" value="Unassembled WGS sequence"/>
</dbReference>
<name>I2GPJ8_9BACT</name>
<gene>
    <name evidence="1" type="ORF">BN8_05113</name>
</gene>
<dbReference type="InterPro" id="IPR009057">
    <property type="entry name" value="Homeodomain-like_sf"/>
</dbReference>
<dbReference type="InterPro" id="IPR007367">
    <property type="entry name" value="DUF433"/>
</dbReference>
<accession>I2GPJ8</accession>
<protein>
    <recommendedName>
        <fullName evidence="3">DUF433 domain-containing protein</fullName>
    </recommendedName>
</protein>
<dbReference type="eggNOG" id="COG2442">
    <property type="taxonomic scope" value="Bacteria"/>
</dbReference>
<evidence type="ECO:0000313" key="1">
    <source>
        <dbReference type="EMBL" id="CCH55826.1"/>
    </source>
</evidence>
<dbReference type="EMBL" id="CAIT01000009">
    <property type="protein sequence ID" value="CCH55826.1"/>
    <property type="molecule type" value="Genomic_DNA"/>
</dbReference>
<evidence type="ECO:0008006" key="3">
    <source>
        <dbReference type="Google" id="ProtNLM"/>
    </source>
</evidence>